<proteinExistence type="predicted"/>
<accession>A0A8S5L855</accession>
<dbReference type="EMBL" id="BK014654">
    <property type="protein sequence ID" value="DAD66152.1"/>
    <property type="molecule type" value="Genomic_DNA"/>
</dbReference>
<name>A0A8S5L855_9CAUD</name>
<organism evidence="1">
    <name type="scientific">Siphoviridae sp. ctzpQ31</name>
    <dbReference type="NCBI Taxonomy" id="2823613"/>
    <lineage>
        <taxon>Viruses</taxon>
        <taxon>Duplodnaviria</taxon>
        <taxon>Heunggongvirae</taxon>
        <taxon>Uroviricota</taxon>
        <taxon>Caudoviricetes</taxon>
    </lineage>
</organism>
<protein>
    <submittedName>
        <fullName evidence="1">Uncharacterized protein</fullName>
    </submittedName>
</protein>
<evidence type="ECO:0000313" key="1">
    <source>
        <dbReference type="EMBL" id="DAD66152.1"/>
    </source>
</evidence>
<sequence>MARDIPATMTVKDINFSAVKLELGKKYSVVIKRSGNLINNQNFYKI</sequence>
<reference evidence="1" key="1">
    <citation type="journal article" date="2021" name="Proc. Natl. Acad. Sci. U.S.A.">
        <title>A Catalog of Tens of Thousands of Viruses from Human Metagenomes Reveals Hidden Associations with Chronic Diseases.</title>
        <authorList>
            <person name="Tisza M.J."/>
            <person name="Buck C.B."/>
        </authorList>
    </citation>
    <scope>NUCLEOTIDE SEQUENCE</scope>
    <source>
        <strain evidence="1">CtzpQ31</strain>
    </source>
</reference>